<dbReference type="Gene3D" id="3.40.1830.10">
    <property type="entry name" value="Thermophilic metalloprotease (M29)"/>
    <property type="match status" value="1"/>
</dbReference>
<dbReference type="Pfam" id="PF02073">
    <property type="entry name" value="Peptidase_M29"/>
    <property type="match status" value="1"/>
</dbReference>
<evidence type="ECO:0000256" key="1">
    <source>
        <dbReference type="ARBA" id="ARBA00001941"/>
    </source>
</evidence>
<dbReference type="Proteomes" id="UP000464754">
    <property type="component" value="Chromosome"/>
</dbReference>
<dbReference type="RefSeq" id="WP_118277085.1">
    <property type="nucleotide sequence ID" value="NZ_AP019695.1"/>
</dbReference>
<evidence type="ECO:0000313" key="10">
    <source>
        <dbReference type="EMBL" id="BBK21395.1"/>
    </source>
</evidence>
<evidence type="ECO:0000256" key="5">
    <source>
        <dbReference type="ARBA" id="ARBA00022438"/>
    </source>
</evidence>
<comment type="cofactor">
    <cofactor evidence="1">
        <name>Co(2+)</name>
        <dbReference type="ChEBI" id="CHEBI:48828"/>
    </cofactor>
</comment>
<dbReference type="PANTHER" id="PTHR34448:SF3">
    <property type="entry name" value="AMINOPEPTIDASE AMPS"/>
    <property type="match status" value="1"/>
</dbReference>
<evidence type="ECO:0000313" key="11">
    <source>
        <dbReference type="Proteomes" id="UP000464754"/>
    </source>
</evidence>
<dbReference type="KEGG" id="aarg:Aargi30884_02980"/>
<comment type="cofactor">
    <cofactor evidence="2">
        <name>Mg(2+)</name>
        <dbReference type="ChEBI" id="CHEBI:18420"/>
    </cofactor>
</comment>
<protein>
    <submittedName>
        <fullName evidence="10">Aminopeptidase</fullName>
    </submittedName>
</protein>
<gene>
    <name evidence="10" type="ORF">Aargi30884_02980</name>
</gene>
<keyword evidence="9" id="KW-0482">Metalloprotease</keyword>
<keyword evidence="5 10" id="KW-0031">Aminopeptidase</keyword>
<dbReference type="SUPFAM" id="SSF144052">
    <property type="entry name" value="Thermophilic metalloprotease-like"/>
    <property type="match status" value="1"/>
</dbReference>
<dbReference type="GO" id="GO:0004177">
    <property type="term" value="F:aminopeptidase activity"/>
    <property type="evidence" value="ECO:0007669"/>
    <property type="project" value="UniProtKB-KW"/>
</dbReference>
<dbReference type="GO" id="GO:0006508">
    <property type="term" value="P:proteolysis"/>
    <property type="evidence" value="ECO:0007669"/>
    <property type="project" value="UniProtKB-KW"/>
</dbReference>
<dbReference type="InterPro" id="IPR052170">
    <property type="entry name" value="M29_Exopeptidase"/>
</dbReference>
<dbReference type="InterPro" id="IPR035097">
    <property type="entry name" value="M29_N-terminal"/>
</dbReference>
<proteinExistence type="inferred from homology"/>
<dbReference type="AlphaFoldDB" id="A0A6N4TG27"/>
<dbReference type="PANTHER" id="PTHR34448">
    <property type="entry name" value="AMINOPEPTIDASE"/>
    <property type="match status" value="1"/>
</dbReference>
<evidence type="ECO:0000256" key="2">
    <source>
        <dbReference type="ARBA" id="ARBA00001946"/>
    </source>
</evidence>
<keyword evidence="6" id="KW-0645">Protease</keyword>
<sequence>MKGMIQKYAELAIRKGVNLQKGQILIINASVNAVELTRACVEEAYKAGAKRVQVFYQDEYINRSNYFYQSDEELQRIYPWEIDSRLDLMKDGACILHIISEIPGIMNGVDASKISKARMAKALLSKELQEYTMLNKTQWCIIAVPNKEWADVVFPEFEGEIGAEEELMDRILSSVHVREDNDPIEEWTKLNASFQSRIQKLNTYHFDSLHFVNSLGTDLYVELPKTHIWAGGSEKTESGVEFNPNMPTEEIFSMPKRDGVNGIVYASRPLLYNGTMINDFWIRFKDGKAVEFDAKEGLDALTELINFDEGSSYLGEVALVPYHSPISESGILFYNTLFDENASCHLALGDAYPMNIENGTKMSEEELKQAGANSSLTHVDFMFGNEDMCITGNKDGKEIPVFKDGDFVF</sequence>
<evidence type="ECO:0000256" key="9">
    <source>
        <dbReference type="ARBA" id="ARBA00023049"/>
    </source>
</evidence>
<evidence type="ECO:0000256" key="3">
    <source>
        <dbReference type="ARBA" id="ARBA00001947"/>
    </source>
</evidence>
<comment type="similarity">
    <text evidence="4">Belongs to the peptidase M29 family.</text>
</comment>
<dbReference type="GO" id="GO:0008237">
    <property type="term" value="F:metallopeptidase activity"/>
    <property type="evidence" value="ECO:0007669"/>
    <property type="project" value="UniProtKB-KW"/>
</dbReference>
<dbReference type="GO" id="GO:0046872">
    <property type="term" value="F:metal ion binding"/>
    <property type="evidence" value="ECO:0007669"/>
    <property type="project" value="UniProtKB-KW"/>
</dbReference>
<dbReference type="PRINTS" id="PR00919">
    <property type="entry name" value="THERMOPTASE"/>
</dbReference>
<evidence type="ECO:0000256" key="4">
    <source>
        <dbReference type="ARBA" id="ARBA00008236"/>
    </source>
</evidence>
<name>A0A6N4TG27_9FIRM</name>
<evidence type="ECO:0000256" key="6">
    <source>
        <dbReference type="ARBA" id="ARBA00022670"/>
    </source>
</evidence>
<reference evidence="11" key="1">
    <citation type="submission" date="2019-05" db="EMBL/GenBank/DDBJ databases">
        <title>Complete genome sequencing of Absiella argi strain JCM 30884.</title>
        <authorList>
            <person name="Sakamoto M."/>
            <person name="Murakami T."/>
            <person name="Mori H."/>
        </authorList>
    </citation>
    <scope>NUCLEOTIDE SEQUENCE [LARGE SCALE GENOMIC DNA]</scope>
    <source>
        <strain evidence="11">JCM 30884</strain>
    </source>
</reference>
<accession>A0A6N4TG27</accession>
<evidence type="ECO:0000256" key="8">
    <source>
        <dbReference type="ARBA" id="ARBA00022801"/>
    </source>
</evidence>
<organism evidence="10 11">
    <name type="scientific">Amedibacterium intestinale</name>
    <dbReference type="NCBI Taxonomy" id="2583452"/>
    <lineage>
        <taxon>Bacteria</taxon>
        <taxon>Bacillati</taxon>
        <taxon>Bacillota</taxon>
        <taxon>Erysipelotrichia</taxon>
        <taxon>Erysipelotrichales</taxon>
        <taxon>Erysipelotrichaceae</taxon>
        <taxon>Amedibacterium</taxon>
    </lineage>
</organism>
<dbReference type="InterPro" id="IPR000787">
    <property type="entry name" value="Peptidase_M29"/>
</dbReference>
<keyword evidence="11" id="KW-1185">Reference proteome</keyword>
<evidence type="ECO:0000256" key="7">
    <source>
        <dbReference type="ARBA" id="ARBA00022723"/>
    </source>
</evidence>
<keyword evidence="8" id="KW-0378">Hydrolase</keyword>
<keyword evidence="7" id="KW-0479">Metal-binding</keyword>
<dbReference type="EMBL" id="AP019695">
    <property type="protein sequence ID" value="BBK21395.1"/>
    <property type="molecule type" value="Genomic_DNA"/>
</dbReference>
<comment type="cofactor">
    <cofactor evidence="3">
        <name>Zn(2+)</name>
        <dbReference type="ChEBI" id="CHEBI:29105"/>
    </cofactor>
</comment>